<dbReference type="InParanoid" id="A0A804NDK6"/>
<keyword evidence="2" id="KW-1185">Reference proteome</keyword>
<dbReference type="Gramene" id="Zm00001eb153400_T001">
    <property type="protein sequence ID" value="Zm00001eb153400_P001"/>
    <property type="gene ID" value="Zm00001eb153400"/>
</dbReference>
<sequence length="136" mass="14553">MVSLKRKSLRETKSLQNGERDGIFCSICPLLISVGELKTADLVSTPAHSVASIPPSTPALHVAPALLSTPVRCSSPFITPPYCSSGKKLIDWHEGGYLTVDLPMSRGEVVIGGPNVTKGYFKDEAKTNDDSAQIEL</sequence>
<reference evidence="1" key="3">
    <citation type="submission" date="2021-05" db="UniProtKB">
        <authorList>
            <consortium name="EnsemblPlants"/>
        </authorList>
    </citation>
    <scope>IDENTIFICATION</scope>
    <source>
        <strain evidence="1">cv. B73</strain>
    </source>
</reference>
<evidence type="ECO:0000313" key="2">
    <source>
        <dbReference type="Proteomes" id="UP000007305"/>
    </source>
</evidence>
<protein>
    <recommendedName>
        <fullName evidence="3">AMP-dependent synthetase/ligase domain-containing protein</fullName>
    </recommendedName>
</protein>
<evidence type="ECO:0008006" key="3">
    <source>
        <dbReference type="Google" id="ProtNLM"/>
    </source>
</evidence>
<dbReference type="EnsemblPlants" id="Zm00001eb153400_T001">
    <property type="protein sequence ID" value="Zm00001eb153400_P001"/>
    <property type="gene ID" value="Zm00001eb153400"/>
</dbReference>
<reference evidence="1" key="2">
    <citation type="submission" date="2019-07" db="EMBL/GenBank/DDBJ databases">
        <authorList>
            <person name="Seetharam A."/>
            <person name="Woodhouse M."/>
            <person name="Cannon E."/>
        </authorList>
    </citation>
    <scope>NUCLEOTIDE SEQUENCE [LARGE SCALE GENOMIC DNA]</scope>
    <source>
        <strain evidence="1">cv. B73</strain>
    </source>
</reference>
<dbReference type="AlphaFoldDB" id="A0A804NDK6"/>
<evidence type="ECO:0000313" key="1">
    <source>
        <dbReference type="EnsemblPlants" id="Zm00001eb153400_P001"/>
    </source>
</evidence>
<accession>A0A804NDK6</accession>
<organism evidence="1 2">
    <name type="scientific">Zea mays</name>
    <name type="common">Maize</name>
    <dbReference type="NCBI Taxonomy" id="4577"/>
    <lineage>
        <taxon>Eukaryota</taxon>
        <taxon>Viridiplantae</taxon>
        <taxon>Streptophyta</taxon>
        <taxon>Embryophyta</taxon>
        <taxon>Tracheophyta</taxon>
        <taxon>Spermatophyta</taxon>
        <taxon>Magnoliopsida</taxon>
        <taxon>Liliopsida</taxon>
        <taxon>Poales</taxon>
        <taxon>Poaceae</taxon>
        <taxon>PACMAD clade</taxon>
        <taxon>Panicoideae</taxon>
        <taxon>Andropogonodae</taxon>
        <taxon>Andropogoneae</taxon>
        <taxon>Tripsacinae</taxon>
        <taxon>Zea</taxon>
    </lineage>
</organism>
<proteinExistence type="predicted"/>
<name>A0A804NDK6_MAIZE</name>
<dbReference type="SUPFAM" id="SSF56801">
    <property type="entry name" value="Acetyl-CoA synthetase-like"/>
    <property type="match status" value="1"/>
</dbReference>
<dbReference type="Proteomes" id="UP000007305">
    <property type="component" value="Chromosome 3"/>
</dbReference>
<reference evidence="2" key="1">
    <citation type="submission" date="2015-12" db="EMBL/GenBank/DDBJ databases">
        <title>Update maize B73 reference genome by single molecule sequencing technologies.</title>
        <authorList>
            <consortium name="Maize Genome Sequencing Project"/>
            <person name="Ware D."/>
        </authorList>
    </citation>
    <scope>NUCLEOTIDE SEQUENCE [LARGE SCALE GENOMIC DNA]</scope>
    <source>
        <strain evidence="2">cv. B73</strain>
    </source>
</reference>